<name>A0A564YAD6_HYMDI</name>
<accession>A0A564YAD6</accession>
<proteinExistence type="predicted"/>
<dbReference type="Proteomes" id="UP000321570">
    <property type="component" value="Unassembled WGS sequence"/>
</dbReference>
<reference evidence="1 2" key="1">
    <citation type="submission" date="2019-07" db="EMBL/GenBank/DDBJ databases">
        <authorList>
            <person name="Jastrzebski P J."/>
            <person name="Paukszto L."/>
            <person name="Jastrzebski P J."/>
        </authorList>
    </citation>
    <scope>NUCLEOTIDE SEQUENCE [LARGE SCALE GENOMIC DNA]</scope>
    <source>
        <strain evidence="1 2">WMS-il1</strain>
    </source>
</reference>
<protein>
    <submittedName>
        <fullName evidence="1">Uncharacterized protein</fullName>
    </submittedName>
</protein>
<sequence>MKLRHTTPPPELREAALYSRVKEYNLNEQISSEIIQGTIGKCPVTVCACHLRELFKRFGFYGDRVQRINIPEDMECIYATPKRTSTEEYEIEEDGFMIRAPPRK</sequence>
<keyword evidence="2" id="KW-1185">Reference proteome</keyword>
<organism evidence="1 2">
    <name type="scientific">Hymenolepis diminuta</name>
    <name type="common">Rat tapeworm</name>
    <dbReference type="NCBI Taxonomy" id="6216"/>
    <lineage>
        <taxon>Eukaryota</taxon>
        <taxon>Metazoa</taxon>
        <taxon>Spiralia</taxon>
        <taxon>Lophotrochozoa</taxon>
        <taxon>Platyhelminthes</taxon>
        <taxon>Cestoda</taxon>
        <taxon>Eucestoda</taxon>
        <taxon>Cyclophyllidea</taxon>
        <taxon>Hymenolepididae</taxon>
        <taxon>Hymenolepis</taxon>
    </lineage>
</organism>
<dbReference type="AlphaFoldDB" id="A0A564YAD6"/>
<gene>
    <name evidence="1" type="ORF">WMSIL1_LOCUS3543</name>
</gene>
<dbReference type="EMBL" id="CABIJS010000111">
    <property type="protein sequence ID" value="VUZ43728.1"/>
    <property type="molecule type" value="Genomic_DNA"/>
</dbReference>
<evidence type="ECO:0000313" key="1">
    <source>
        <dbReference type="EMBL" id="VUZ43728.1"/>
    </source>
</evidence>
<evidence type="ECO:0000313" key="2">
    <source>
        <dbReference type="Proteomes" id="UP000321570"/>
    </source>
</evidence>